<dbReference type="CDD" id="cd09279">
    <property type="entry name" value="RNase_HI_like"/>
    <property type="match status" value="1"/>
</dbReference>
<dbReference type="Gene3D" id="3.30.420.10">
    <property type="entry name" value="Ribonuclease H-like superfamily/Ribonuclease H"/>
    <property type="match status" value="2"/>
</dbReference>
<dbReference type="PANTHER" id="PTHR48475">
    <property type="entry name" value="RIBONUCLEASE H"/>
    <property type="match status" value="1"/>
</dbReference>
<name>A0A371F5X3_MUCPR</name>
<dbReference type="InterPro" id="IPR036397">
    <property type="entry name" value="RNaseH_sf"/>
</dbReference>
<evidence type="ECO:0000259" key="1">
    <source>
        <dbReference type="Pfam" id="PF13456"/>
    </source>
</evidence>
<keyword evidence="3" id="KW-1185">Reference proteome</keyword>
<sequence length="580" mass="66995">MIPEDRKGHPRLDNHIKKVSAIIFWMDLPIKQVLRKPNLARRIVGWTVQLSEFNISFEKRDHIKAQALADFIIELALEWFLSVDGALNRIGSGVGVILEGPNGILIEQSLHFEFRANNKQAEYKALLARMKLAGELGVRILTAKSDSKPVLGQVNGDYQARDPQLVKYWDKATKLATTFKKFTLLNKNERVNLLSKLASTQRSKNNRSIINEKISRPTVKEPSICYVEMEGTWMSPLLEYFKKNIIPEDLEASKRLRQEASKYTLIGQHIYKRGFSFPLLRCLDTKEVEYMLREGVQIPYRMSSIGKQDRQSLILLADIIRCQQFADICKAPPESLHSVMSPWPFHKWDIDMLGPFPMATGKVKYLIIVVDYFKKWIEVESIATISAEGQMFLLEEADMSFWIPSHHNLGQRDSIRISIVIDLSRTSPYEWTSVEHPHMNEQAESFNKRITKKIGGSQREMGRGAPTSVMVISYHTPLYNIRNPILNEDEIQTNLDLLQEVPEVAHIKEYTTKARATRWYNKKMSSQRFKNGDTNKLTPNWEGPFRIIEEVGKGAYRLEHLYKRKIPHILNMVSLCLYYS</sequence>
<gene>
    <name evidence="2" type="ORF">CR513_46659</name>
</gene>
<feature type="non-terminal residue" evidence="2">
    <location>
        <position position="1"/>
    </location>
</feature>
<comment type="caution">
    <text evidence="2">The sequence shown here is derived from an EMBL/GenBank/DDBJ whole genome shotgun (WGS) entry which is preliminary data.</text>
</comment>
<dbReference type="Pfam" id="PF13456">
    <property type="entry name" value="RVT_3"/>
    <property type="match status" value="1"/>
</dbReference>
<accession>A0A371F5X3</accession>
<dbReference type="InterPro" id="IPR012337">
    <property type="entry name" value="RNaseH-like_sf"/>
</dbReference>
<dbReference type="SUPFAM" id="SSF53098">
    <property type="entry name" value="Ribonuclease H-like"/>
    <property type="match status" value="2"/>
</dbReference>
<proteinExistence type="predicted"/>
<feature type="domain" description="RNase H type-1" evidence="1">
    <location>
        <begin position="88"/>
        <end position="184"/>
    </location>
</feature>
<dbReference type="InterPro" id="IPR002156">
    <property type="entry name" value="RNaseH_domain"/>
</dbReference>
<reference evidence="2" key="1">
    <citation type="submission" date="2018-05" db="EMBL/GenBank/DDBJ databases">
        <title>Draft genome of Mucuna pruriens seed.</title>
        <authorList>
            <person name="Nnadi N.E."/>
            <person name="Vos R."/>
            <person name="Hasami M.H."/>
            <person name="Devisetty U.K."/>
            <person name="Aguiy J.C."/>
        </authorList>
    </citation>
    <scope>NUCLEOTIDE SEQUENCE [LARGE SCALE GENOMIC DNA]</scope>
    <source>
        <strain evidence="2">JCA_2017</strain>
    </source>
</reference>
<protein>
    <recommendedName>
        <fullName evidence="1">RNase H type-1 domain-containing protein</fullName>
    </recommendedName>
</protein>
<dbReference type="OrthoDB" id="2016287at2759"/>
<dbReference type="Proteomes" id="UP000257109">
    <property type="component" value="Unassembled WGS sequence"/>
</dbReference>
<organism evidence="2 3">
    <name type="scientific">Mucuna pruriens</name>
    <name type="common">Velvet bean</name>
    <name type="synonym">Dolichos pruriens</name>
    <dbReference type="NCBI Taxonomy" id="157652"/>
    <lineage>
        <taxon>Eukaryota</taxon>
        <taxon>Viridiplantae</taxon>
        <taxon>Streptophyta</taxon>
        <taxon>Embryophyta</taxon>
        <taxon>Tracheophyta</taxon>
        <taxon>Spermatophyta</taxon>
        <taxon>Magnoliopsida</taxon>
        <taxon>eudicotyledons</taxon>
        <taxon>Gunneridae</taxon>
        <taxon>Pentapetalae</taxon>
        <taxon>rosids</taxon>
        <taxon>fabids</taxon>
        <taxon>Fabales</taxon>
        <taxon>Fabaceae</taxon>
        <taxon>Papilionoideae</taxon>
        <taxon>50 kb inversion clade</taxon>
        <taxon>NPAAA clade</taxon>
        <taxon>indigoferoid/millettioid clade</taxon>
        <taxon>Phaseoleae</taxon>
        <taxon>Mucuna</taxon>
    </lineage>
</organism>
<dbReference type="AlphaFoldDB" id="A0A371F5X3"/>
<dbReference type="GO" id="GO:0003676">
    <property type="term" value="F:nucleic acid binding"/>
    <property type="evidence" value="ECO:0007669"/>
    <property type="project" value="InterPro"/>
</dbReference>
<evidence type="ECO:0000313" key="3">
    <source>
        <dbReference type="Proteomes" id="UP000257109"/>
    </source>
</evidence>
<dbReference type="EMBL" id="QJKJ01010436">
    <property type="protein sequence ID" value="RDX73692.1"/>
    <property type="molecule type" value="Genomic_DNA"/>
</dbReference>
<evidence type="ECO:0000313" key="2">
    <source>
        <dbReference type="EMBL" id="RDX73692.1"/>
    </source>
</evidence>
<dbReference type="PANTHER" id="PTHR48475:SF2">
    <property type="entry name" value="RIBONUCLEASE H"/>
    <property type="match status" value="1"/>
</dbReference>
<dbReference type="GO" id="GO:0004523">
    <property type="term" value="F:RNA-DNA hybrid ribonuclease activity"/>
    <property type="evidence" value="ECO:0007669"/>
    <property type="project" value="InterPro"/>
</dbReference>